<sequence>MKLFIWAEIVAEKRKVRIQQYTRYALIAANRASAVDHLTSGEAHQHLYACHRIFQSYHWLSRKLWNKLACSRLARNLNTTIYNKREASRKMRRGLR</sequence>
<accession>A0A224Y6G6</accession>
<protein>
    <submittedName>
        <fullName evidence="1">Uncharacterized protein</fullName>
    </submittedName>
</protein>
<dbReference type="EMBL" id="GFPF01002010">
    <property type="protein sequence ID" value="MAA13156.1"/>
    <property type="molecule type" value="Transcribed_RNA"/>
</dbReference>
<dbReference type="AlphaFoldDB" id="A0A224Y6G6"/>
<proteinExistence type="predicted"/>
<organism evidence="1">
    <name type="scientific">Rhipicephalus zambeziensis</name>
    <dbReference type="NCBI Taxonomy" id="60191"/>
    <lineage>
        <taxon>Eukaryota</taxon>
        <taxon>Metazoa</taxon>
        <taxon>Ecdysozoa</taxon>
        <taxon>Arthropoda</taxon>
        <taxon>Chelicerata</taxon>
        <taxon>Arachnida</taxon>
        <taxon>Acari</taxon>
        <taxon>Parasitiformes</taxon>
        <taxon>Ixodida</taxon>
        <taxon>Ixodoidea</taxon>
        <taxon>Ixodidae</taxon>
        <taxon>Rhipicephalinae</taxon>
        <taxon>Rhipicephalus</taxon>
        <taxon>Rhipicephalus</taxon>
    </lineage>
</organism>
<reference evidence="1" key="1">
    <citation type="journal article" date="2017" name="Parasit. Vectors">
        <title>Sialotranscriptomics of Rhipicephalus zambeziensis reveals intricate expression profiles of secretory proteins and suggests tight temporal transcriptional regulation during blood-feeding.</title>
        <authorList>
            <person name="de Castro M.H."/>
            <person name="de Klerk D."/>
            <person name="Pienaar R."/>
            <person name="Rees D.J.G."/>
            <person name="Mans B.J."/>
        </authorList>
    </citation>
    <scope>NUCLEOTIDE SEQUENCE</scope>
    <source>
        <tissue evidence="1">Salivary glands</tissue>
    </source>
</reference>
<evidence type="ECO:0000313" key="1">
    <source>
        <dbReference type="EMBL" id="MAA13156.1"/>
    </source>
</evidence>
<name>A0A224Y6G6_9ACAR</name>